<name>A0A2N3L142_9PROT</name>
<gene>
    <name evidence="2" type="ORF">COO92_20060</name>
</gene>
<reference evidence="2 3" key="1">
    <citation type="submission" date="2017-09" db="EMBL/GenBank/DDBJ databases">
        <title>Biodiversity and function of Thalassospira species in the particle-attached aromatic-hydrocarbon-degrading consortia from the surface seawater of the China South Sea.</title>
        <authorList>
            <person name="Dong C."/>
            <person name="Lai Q."/>
            <person name="Shao Z."/>
        </authorList>
    </citation>
    <scope>NUCLEOTIDE SEQUENCE [LARGE SCALE GENOMIC DNA]</scope>
    <source>
        <strain evidence="2 3">139Z-12</strain>
    </source>
</reference>
<evidence type="ECO:0000313" key="3">
    <source>
        <dbReference type="Proteomes" id="UP000233332"/>
    </source>
</evidence>
<keyword evidence="3" id="KW-1185">Reference proteome</keyword>
<dbReference type="EMBL" id="NXGX01000011">
    <property type="protein sequence ID" value="PKR56535.1"/>
    <property type="molecule type" value="Genomic_DNA"/>
</dbReference>
<keyword evidence="1" id="KW-0732">Signal</keyword>
<accession>A0A2N3L142</accession>
<sequence length="140" mass="15508">MHALKKSLIVLAFVTSSAYANELPEKTFPITDTYAVKPAGDGWAHDTCNIHKGDSVVLLGHAEEFGYLMTYESEMVLPEELNNGCQHGQDVWLTPDQYKTVQQAREDAGRAARQQAEYDRIRQKNSNASSGACLLDNSCD</sequence>
<proteinExistence type="predicted"/>
<evidence type="ECO:0000256" key="1">
    <source>
        <dbReference type="SAM" id="SignalP"/>
    </source>
</evidence>
<dbReference type="Proteomes" id="UP000233332">
    <property type="component" value="Unassembled WGS sequence"/>
</dbReference>
<comment type="caution">
    <text evidence="2">The sequence shown here is derived from an EMBL/GenBank/DDBJ whole genome shotgun (WGS) entry which is preliminary data.</text>
</comment>
<feature type="chain" id="PRO_5014807396" evidence="1">
    <location>
        <begin position="21"/>
        <end position="140"/>
    </location>
</feature>
<organism evidence="2 3">
    <name type="scientific">Thalassospira lohafexi</name>
    <dbReference type="NCBI Taxonomy" id="744227"/>
    <lineage>
        <taxon>Bacteria</taxon>
        <taxon>Pseudomonadati</taxon>
        <taxon>Pseudomonadota</taxon>
        <taxon>Alphaproteobacteria</taxon>
        <taxon>Rhodospirillales</taxon>
        <taxon>Thalassospiraceae</taxon>
        <taxon>Thalassospira</taxon>
    </lineage>
</organism>
<feature type="signal peptide" evidence="1">
    <location>
        <begin position="1"/>
        <end position="20"/>
    </location>
</feature>
<dbReference type="RefSeq" id="WP_101304744.1">
    <property type="nucleotide sequence ID" value="NZ_NXGX01000011.1"/>
</dbReference>
<evidence type="ECO:0000313" key="2">
    <source>
        <dbReference type="EMBL" id="PKR56535.1"/>
    </source>
</evidence>
<protein>
    <submittedName>
        <fullName evidence="2">Uncharacterized protein</fullName>
    </submittedName>
</protein>
<dbReference type="AlphaFoldDB" id="A0A2N3L142"/>